<dbReference type="AlphaFoldDB" id="A0A7X0RLP1"/>
<reference evidence="2 3" key="1">
    <citation type="submission" date="2020-08" db="EMBL/GenBank/DDBJ databases">
        <title>Cohnella phylogeny.</title>
        <authorList>
            <person name="Dunlap C."/>
        </authorList>
    </citation>
    <scope>NUCLEOTIDE SEQUENCE [LARGE SCALE GENOMIC DNA]</scope>
    <source>
        <strain evidence="2 3">DSM 28246</strain>
    </source>
</reference>
<name>A0A7X0RLP1_9BACL</name>
<organism evidence="2 3">
    <name type="scientific">Cohnella nanjingensis</name>
    <dbReference type="NCBI Taxonomy" id="1387779"/>
    <lineage>
        <taxon>Bacteria</taxon>
        <taxon>Bacillati</taxon>
        <taxon>Bacillota</taxon>
        <taxon>Bacilli</taxon>
        <taxon>Bacillales</taxon>
        <taxon>Paenibacillaceae</taxon>
        <taxon>Cohnella</taxon>
    </lineage>
</organism>
<comment type="caution">
    <text evidence="2">The sequence shown here is derived from an EMBL/GenBank/DDBJ whole genome shotgun (WGS) entry which is preliminary data.</text>
</comment>
<keyword evidence="3" id="KW-1185">Reference proteome</keyword>
<gene>
    <name evidence="2" type="ORF">H7C19_03795</name>
</gene>
<dbReference type="EMBL" id="JACJVP010000004">
    <property type="protein sequence ID" value="MBB6669807.1"/>
    <property type="molecule type" value="Genomic_DNA"/>
</dbReference>
<accession>A0A7X0RLP1</accession>
<dbReference type="Pfam" id="PF13761">
    <property type="entry name" value="DUF4166"/>
    <property type="match status" value="1"/>
</dbReference>
<dbReference type="InterPro" id="IPR025311">
    <property type="entry name" value="DUF4166"/>
</dbReference>
<protein>
    <submittedName>
        <fullName evidence="2">DUF4166 domain-containing protein</fullName>
    </submittedName>
</protein>
<dbReference type="RefSeq" id="WP_185141247.1">
    <property type="nucleotide sequence ID" value="NZ_JACJVP010000004.1"/>
</dbReference>
<dbReference type="Proteomes" id="UP000547209">
    <property type="component" value="Unassembled WGS sequence"/>
</dbReference>
<evidence type="ECO:0000313" key="2">
    <source>
        <dbReference type="EMBL" id="MBB6669807.1"/>
    </source>
</evidence>
<feature type="domain" description="DUF4166" evidence="1">
    <location>
        <begin position="16"/>
        <end position="200"/>
    </location>
</feature>
<evidence type="ECO:0000313" key="3">
    <source>
        <dbReference type="Proteomes" id="UP000547209"/>
    </source>
</evidence>
<proteinExistence type="predicted"/>
<evidence type="ECO:0000259" key="1">
    <source>
        <dbReference type="Pfam" id="PF13761"/>
    </source>
</evidence>
<sequence>MPSIYELALGDDFARLHPKIRERFGFSSADGIASFGAGVMDRIWHAKWAVLPLALGATRNIMFPQSGRSVPFKIANYAYRDELGRETVTWNRAFQFADARRRFEATMIYSGERGRIVDYLGNRQHLAVDLDLAVAPNGGIRIRSGEQRFYEGPLGFRFPSVCTGIAEVCEWYDDDAACYRITVAVRHPIAGPVFAYEGAFQAAFKTMSASAIPIGAKPLRLERRE</sequence>